<dbReference type="eggNOG" id="ENOG502QQ8H">
    <property type="taxonomic scope" value="Eukaryota"/>
</dbReference>
<reference evidence="9" key="2">
    <citation type="journal article" date="2013" name="Nat. Genet.">
        <title>The draft genomes of soft-shell turtle and green sea turtle yield insights into the development and evolution of the turtle-specific body plan.</title>
        <authorList>
            <person name="Wang Z."/>
            <person name="Pascual-Anaya J."/>
            <person name="Zadissa A."/>
            <person name="Li W."/>
            <person name="Niimura Y."/>
            <person name="Huang Z."/>
            <person name="Li C."/>
            <person name="White S."/>
            <person name="Xiong Z."/>
            <person name="Fang D."/>
            <person name="Wang B."/>
            <person name="Ming Y."/>
            <person name="Chen Y."/>
            <person name="Zheng Y."/>
            <person name="Kuraku S."/>
            <person name="Pignatelli M."/>
            <person name="Herrero J."/>
            <person name="Beal K."/>
            <person name="Nozawa M."/>
            <person name="Li Q."/>
            <person name="Wang J."/>
            <person name="Zhang H."/>
            <person name="Yu L."/>
            <person name="Shigenobu S."/>
            <person name="Wang J."/>
            <person name="Liu J."/>
            <person name="Flicek P."/>
            <person name="Searle S."/>
            <person name="Wang J."/>
            <person name="Kuratani S."/>
            <person name="Yin Y."/>
            <person name="Aken B."/>
            <person name="Zhang G."/>
            <person name="Irie N."/>
        </authorList>
    </citation>
    <scope>NUCLEOTIDE SEQUENCE [LARGE SCALE GENOMIC DNA]</scope>
    <source>
        <strain evidence="9">Daiwa-1</strain>
    </source>
</reference>
<proteinExistence type="predicted"/>
<dbReference type="Pfam" id="PF23730">
    <property type="entry name" value="CILP_8th"/>
    <property type="match status" value="1"/>
</dbReference>
<dbReference type="InterPro" id="IPR056256">
    <property type="entry name" value="CILP-1/2_b-sand_dom2"/>
</dbReference>
<name>K7GAZ4_PELSI</name>
<dbReference type="STRING" id="13735.ENSPSIP00000017455"/>
<evidence type="ECO:0000259" key="5">
    <source>
        <dbReference type="Pfam" id="PF23591"/>
    </source>
</evidence>
<evidence type="ECO:0000256" key="2">
    <source>
        <dbReference type="ARBA" id="ARBA00022525"/>
    </source>
</evidence>
<accession>K7GAZ4</accession>
<dbReference type="GeneTree" id="ENSGT00390000008152"/>
<feature type="domain" description="Cartilage intermediate layer protein 1/2 beta-sandwich" evidence="7">
    <location>
        <begin position="198"/>
        <end position="298"/>
    </location>
</feature>
<evidence type="ECO:0000259" key="6">
    <source>
        <dbReference type="Pfam" id="PF23599"/>
    </source>
</evidence>
<dbReference type="GO" id="GO:0005615">
    <property type="term" value="C:extracellular space"/>
    <property type="evidence" value="ECO:0007669"/>
    <property type="project" value="TreeGrafter"/>
</dbReference>
<dbReference type="AlphaFoldDB" id="K7GAZ4"/>
<keyword evidence="9" id="KW-1185">Reference proteome</keyword>
<dbReference type="PANTHER" id="PTHR15031">
    <property type="entry name" value="CARTILAGE INTERMEDIATE LAYER PROTEIN CLIP"/>
    <property type="match status" value="1"/>
</dbReference>
<reference evidence="9" key="1">
    <citation type="submission" date="2011-10" db="EMBL/GenBank/DDBJ databases">
        <authorList>
            <consortium name="Soft-shell Turtle Genome Consortium"/>
        </authorList>
    </citation>
    <scope>NUCLEOTIDE SEQUENCE [LARGE SCALE GENOMIC DNA]</scope>
    <source>
        <strain evidence="9">Daiwa-1</strain>
    </source>
</reference>
<organism evidence="8 9">
    <name type="scientific">Pelodiscus sinensis</name>
    <name type="common">Chinese softshell turtle</name>
    <name type="synonym">Trionyx sinensis</name>
    <dbReference type="NCBI Taxonomy" id="13735"/>
    <lineage>
        <taxon>Eukaryota</taxon>
        <taxon>Metazoa</taxon>
        <taxon>Chordata</taxon>
        <taxon>Craniata</taxon>
        <taxon>Vertebrata</taxon>
        <taxon>Euteleostomi</taxon>
        <taxon>Archelosauria</taxon>
        <taxon>Testudinata</taxon>
        <taxon>Testudines</taxon>
        <taxon>Cryptodira</taxon>
        <taxon>Trionychia</taxon>
        <taxon>Trionychidae</taxon>
        <taxon>Pelodiscus</taxon>
    </lineage>
</organism>
<dbReference type="InterPro" id="IPR056258">
    <property type="entry name" value="CILP-1/2_C"/>
</dbReference>
<gene>
    <name evidence="8" type="primary">CILP2</name>
</gene>
<dbReference type="Ensembl" id="ENSPSIT00000017534.1">
    <property type="protein sequence ID" value="ENSPSIP00000017455.1"/>
    <property type="gene ID" value="ENSPSIG00000015529.1"/>
</dbReference>
<evidence type="ECO:0000256" key="1">
    <source>
        <dbReference type="ARBA" id="ARBA00004498"/>
    </source>
</evidence>
<keyword evidence="2" id="KW-0964">Secreted</keyword>
<dbReference type="EMBL" id="AGCU01148315">
    <property type="status" value="NOT_ANNOTATED_CDS"/>
    <property type="molecule type" value="Genomic_DNA"/>
</dbReference>
<dbReference type="InterPro" id="IPR039675">
    <property type="entry name" value="CILP1/CILP2"/>
</dbReference>
<dbReference type="InterPro" id="IPR056257">
    <property type="entry name" value="CILP-1/2_8th"/>
</dbReference>
<reference evidence="8" key="4">
    <citation type="submission" date="2025-09" db="UniProtKB">
        <authorList>
            <consortium name="Ensembl"/>
        </authorList>
    </citation>
    <scope>IDENTIFICATION</scope>
</reference>
<dbReference type="Pfam" id="PF23591">
    <property type="entry name" value="CILP"/>
    <property type="match status" value="1"/>
</dbReference>
<comment type="subcellular location">
    <subcellularLocation>
        <location evidence="1">Secreted</location>
        <location evidence="1">Extracellular space</location>
        <location evidence="1">Extracellular matrix</location>
    </subcellularLocation>
</comment>
<evidence type="ECO:0000259" key="7">
    <source>
        <dbReference type="Pfam" id="PF23730"/>
    </source>
</evidence>
<dbReference type="PANTHER" id="PTHR15031:SF0">
    <property type="entry name" value="CARTILAGE INTERMEDIATE LAYER PROTEIN 2"/>
    <property type="match status" value="1"/>
</dbReference>
<feature type="domain" description="Cartilage intermediate layer protein 1/2 C-terminal" evidence="6">
    <location>
        <begin position="325"/>
        <end position="518"/>
    </location>
</feature>
<keyword evidence="3" id="KW-0272">Extracellular matrix</keyword>
<evidence type="ECO:0000313" key="8">
    <source>
        <dbReference type="Ensembl" id="ENSPSIP00000017455.1"/>
    </source>
</evidence>
<keyword evidence="4" id="KW-0325">Glycoprotein</keyword>
<evidence type="ECO:0000256" key="3">
    <source>
        <dbReference type="ARBA" id="ARBA00022530"/>
    </source>
</evidence>
<dbReference type="Pfam" id="PF23599">
    <property type="entry name" value="CILP_C"/>
    <property type="match status" value="1"/>
</dbReference>
<dbReference type="Proteomes" id="UP000007267">
    <property type="component" value="Unassembled WGS sequence"/>
</dbReference>
<evidence type="ECO:0000313" key="9">
    <source>
        <dbReference type="Proteomes" id="UP000007267"/>
    </source>
</evidence>
<feature type="domain" description="Cartilage intermediate layer protein 1/2 beta-sandwich" evidence="5">
    <location>
        <begin position="2"/>
        <end position="32"/>
    </location>
</feature>
<dbReference type="HOGENOM" id="CLU_008073_1_0_1"/>
<protein>
    <submittedName>
        <fullName evidence="8">Cartilage intermediate layer protein 2</fullName>
    </submittedName>
</protein>
<sequence>PLQKFVDTVKVLPFDPRGGAVYQDIKVMRKKEPVDLDPTQANTILLGELKGQEPVGEMVIPAGSFLRPNGEVYNSTVKASVTFLDPRDVTTAAAASSDLNFVNAEGDLVPLRTYGMFSVDFRAGESNEVLRTGRLEVRVDAEQIRMPEHLPKMKLWSLNPETGLWEEEGNFRERAFLIGNLEIRERRLFNLDVPESRRCFVKVRAYINEKFIPNEQLEGVVITLINLEPKPGYSSNPRAWGRFDSVITGPNGACLPAFCDSQRADAYTAYVTATMGGEELEAVASRPQLNPNAVGRSPPNRSLRECEEAPVAANHFRFYRVEVDKYEYNVVPFKESDLASWTGDYLSWWPNPQEFRACYIKVKIHVRSRSVGASHPRTRGQLYGLRDTRSVRDMEIDNSSAACVEFKCSGMLFDQSLIDRTSVSVVPQGSCRRTAVNSLLREYLGRHPPVVENNDTSVFNMLAPVDPLGHNYGIYTVTDQNPRLAKEIAIGRCFDGTSDGFSREMKSDVGTALTFSCQEKPATRQSLFQRLLSSPADALTEIRREMRGNEQLRAPAQVVAYPAGLRTGFSSQ</sequence>
<reference evidence="8" key="3">
    <citation type="submission" date="2025-08" db="UniProtKB">
        <authorList>
            <consortium name="Ensembl"/>
        </authorList>
    </citation>
    <scope>IDENTIFICATION</scope>
</reference>
<dbReference type="EMBL" id="AGCU01148314">
    <property type="status" value="NOT_ANNOTATED_CDS"/>
    <property type="molecule type" value="Genomic_DNA"/>
</dbReference>
<evidence type="ECO:0000256" key="4">
    <source>
        <dbReference type="ARBA" id="ARBA00023180"/>
    </source>
</evidence>